<protein>
    <submittedName>
        <fullName evidence="1">Uncharacterized protein</fullName>
    </submittedName>
</protein>
<proteinExistence type="predicted"/>
<dbReference type="RefSeq" id="WP_011206546.1">
    <property type="nucleotide sequence ID" value="NC_006361.1"/>
</dbReference>
<sequence length="141" mass="15778">MTAPYTSVDALKYLARYVRRTVNWTVDCLAMKDLFCDEHVELEAICQMADDLDALVGPLVEAWDRYSDGRPVESSVEIAPGQTFTHLWHPDPARNQPGTVTGRVLADPGVDHGTYEVRIIPPRTLSVVLHPPRPPLHVVRP</sequence>
<keyword evidence="2" id="KW-1185">Reference proteome</keyword>
<organism evidence="1 2">
    <name type="scientific">Nocardia farcinica (strain IFM 10152)</name>
    <dbReference type="NCBI Taxonomy" id="247156"/>
    <lineage>
        <taxon>Bacteria</taxon>
        <taxon>Bacillati</taxon>
        <taxon>Actinomycetota</taxon>
        <taxon>Actinomycetes</taxon>
        <taxon>Mycobacteriales</taxon>
        <taxon>Nocardiaceae</taxon>
        <taxon>Nocardia</taxon>
    </lineage>
</organism>
<dbReference type="KEGG" id="nfa:NFA_170"/>
<evidence type="ECO:0000313" key="1">
    <source>
        <dbReference type="EMBL" id="BAD54859.1"/>
    </source>
</evidence>
<dbReference type="Proteomes" id="UP000006820">
    <property type="component" value="Chromosome"/>
</dbReference>
<reference evidence="1 2" key="1">
    <citation type="journal article" date="2004" name="Proc. Natl. Acad. Sci. U.S.A.">
        <title>The complete genomic sequence of Nocardia farcinica IFM 10152.</title>
        <authorList>
            <person name="Ishikawa J."/>
            <person name="Yamashita A."/>
            <person name="Mikami Y."/>
            <person name="Hoshino Y."/>
            <person name="Kurita H."/>
            <person name="Hotta K."/>
            <person name="Shiba T."/>
            <person name="Hattori M."/>
        </authorList>
    </citation>
    <scope>NUCLEOTIDE SEQUENCE [LARGE SCALE GENOMIC DNA]</scope>
    <source>
        <strain evidence="1 2">IFM 10152</strain>
    </source>
</reference>
<evidence type="ECO:0000313" key="2">
    <source>
        <dbReference type="Proteomes" id="UP000006820"/>
    </source>
</evidence>
<name>Q5Z3Y2_NOCFA</name>
<dbReference type="eggNOG" id="ENOG5031YUP">
    <property type="taxonomic scope" value="Bacteria"/>
</dbReference>
<dbReference type="AlphaFoldDB" id="Q5Z3Y2"/>
<gene>
    <name evidence="1" type="ordered locus">NFA_170</name>
</gene>
<dbReference type="STRING" id="247156.NFA_170"/>
<accession>Q5Z3Y2</accession>
<dbReference type="OrthoDB" id="4578610at2"/>
<dbReference type="GeneID" id="61130874"/>
<dbReference type="HOGENOM" id="CLU_1823347_0_0_11"/>
<dbReference type="EMBL" id="AP006618">
    <property type="protein sequence ID" value="BAD54859.1"/>
    <property type="molecule type" value="Genomic_DNA"/>
</dbReference>